<sequence length="324" mass="35231">MSADPGFSPYALFRRGTLEAPALAGLVPVRTWDLLAAAERAKADRDALGARLEEAMHEAVPELAAEHRRAVLKIRRDVHNDRLPADTTAARVLPEPCRDLLERWVRARAEGEELLSLAHAVYAEEVESARKTLAEVARGEDFQRGVQLSGEEVYREVMAYAADPFDTKRKPSKRRRAESTIVSFAYRVVFKPSPFGSFTEIGAQPWSAEPADGPRVGQSRLSVGLLAWMAHQLHRVDGADDLVRVRLNNSSPSAATGRCGCAGRWRARTTASSRTASSAPSTPTSSGCWPSCSATASGRSATCASAWSPPGWPRRRPSRPSTSS</sequence>
<evidence type="ECO:0000313" key="2">
    <source>
        <dbReference type="EMBL" id="MFC7614600.1"/>
    </source>
</evidence>
<dbReference type="EMBL" id="JBHTEY010000004">
    <property type="protein sequence ID" value="MFC7614600.1"/>
    <property type="molecule type" value="Genomic_DNA"/>
</dbReference>
<evidence type="ECO:0000256" key="1">
    <source>
        <dbReference type="SAM" id="MobiDB-lite"/>
    </source>
</evidence>
<comment type="caution">
    <text evidence="2">The sequence shown here is derived from an EMBL/GenBank/DDBJ whole genome shotgun (WGS) entry which is preliminary data.</text>
</comment>
<organism evidence="2 3">
    <name type="scientific">Actinokineospora soli</name>
    <dbReference type="NCBI Taxonomy" id="1048753"/>
    <lineage>
        <taxon>Bacteria</taxon>
        <taxon>Bacillati</taxon>
        <taxon>Actinomycetota</taxon>
        <taxon>Actinomycetes</taxon>
        <taxon>Pseudonocardiales</taxon>
        <taxon>Pseudonocardiaceae</taxon>
        <taxon>Actinokineospora</taxon>
    </lineage>
</organism>
<feature type="region of interest" description="Disordered" evidence="1">
    <location>
        <begin position="271"/>
        <end position="324"/>
    </location>
</feature>
<evidence type="ECO:0000313" key="3">
    <source>
        <dbReference type="Proteomes" id="UP001596512"/>
    </source>
</evidence>
<protein>
    <submittedName>
        <fullName evidence="2">Uncharacterized protein</fullName>
    </submittedName>
</protein>
<dbReference type="Proteomes" id="UP001596512">
    <property type="component" value="Unassembled WGS sequence"/>
</dbReference>
<gene>
    <name evidence="2" type="ORF">ACFQV2_14755</name>
</gene>
<feature type="compositionally biased region" description="Low complexity" evidence="1">
    <location>
        <begin position="271"/>
        <end position="286"/>
    </location>
</feature>
<accession>A0ABW2TLG4</accession>
<keyword evidence="3" id="KW-1185">Reference proteome</keyword>
<name>A0ABW2TLG4_9PSEU</name>
<proteinExistence type="predicted"/>
<feature type="compositionally biased region" description="Polar residues" evidence="1">
    <location>
        <begin position="292"/>
        <end position="305"/>
    </location>
</feature>
<reference evidence="3" key="1">
    <citation type="journal article" date="2019" name="Int. J. Syst. Evol. Microbiol.">
        <title>The Global Catalogue of Microorganisms (GCM) 10K type strain sequencing project: providing services to taxonomists for standard genome sequencing and annotation.</title>
        <authorList>
            <consortium name="The Broad Institute Genomics Platform"/>
            <consortium name="The Broad Institute Genome Sequencing Center for Infectious Disease"/>
            <person name="Wu L."/>
            <person name="Ma J."/>
        </authorList>
    </citation>
    <scope>NUCLEOTIDE SEQUENCE [LARGE SCALE GENOMIC DNA]</scope>
    <source>
        <strain evidence="3">JCM 17695</strain>
    </source>
</reference>